<dbReference type="PANTHER" id="PTHR24251">
    <property type="entry name" value="OVOCHYMASE-RELATED"/>
    <property type="match status" value="1"/>
</dbReference>
<sequence length="185" mass="20463">MDIESHEECGWDFVEVRDGPNEAAPLAGRHCGQQLPPAFTSTANDLWMRFRSDEAQTGAGFRATYTVACGGTYTATSGQLVSPYYPEVYPSDKDCYYVIRQQPGNVVTLTFDDVEIEHEDNCQYDYIEVRDGSNADSPLLARICGTTIPVPLQSTQNYMWVHLHTDPFVGGGGFSASYSSQYTGM</sequence>
<reference evidence="5" key="1">
    <citation type="submission" date="2020-04" db="EMBL/GenBank/DDBJ databases">
        <authorList>
            <person name="Neveu A P."/>
        </authorList>
    </citation>
    <scope>NUCLEOTIDE SEQUENCE</scope>
    <source>
        <tissue evidence="5">Whole embryo</tissue>
    </source>
</reference>
<dbReference type="InterPro" id="IPR035914">
    <property type="entry name" value="Sperma_CUB_dom_sf"/>
</dbReference>
<dbReference type="CDD" id="cd00041">
    <property type="entry name" value="CUB"/>
    <property type="match status" value="2"/>
</dbReference>
<evidence type="ECO:0000313" key="5">
    <source>
        <dbReference type="EMBL" id="CAB3225867.1"/>
    </source>
</evidence>
<organism evidence="5">
    <name type="scientific">Phallusia mammillata</name>
    <dbReference type="NCBI Taxonomy" id="59560"/>
    <lineage>
        <taxon>Eukaryota</taxon>
        <taxon>Metazoa</taxon>
        <taxon>Chordata</taxon>
        <taxon>Tunicata</taxon>
        <taxon>Ascidiacea</taxon>
        <taxon>Phlebobranchia</taxon>
        <taxon>Ascidiidae</taxon>
        <taxon>Phallusia</taxon>
    </lineage>
</organism>
<evidence type="ECO:0000259" key="4">
    <source>
        <dbReference type="PROSITE" id="PS01180"/>
    </source>
</evidence>
<dbReference type="Pfam" id="PF00431">
    <property type="entry name" value="CUB"/>
    <property type="match status" value="2"/>
</dbReference>
<feature type="domain" description="CUB" evidence="4">
    <location>
        <begin position="69"/>
        <end position="181"/>
    </location>
</feature>
<dbReference type="AlphaFoldDB" id="A0A6F9D746"/>
<accession>A0A6F9D746</accession>
<comment type="caution">
    <text evidence="3">Lacks conserved residue(s) required for the propagation of feature annotation.</text>
</comment>
<dbReference type="Gene3D" id="2.60.120.290">
    <property type="entry name" value="Spermadhesin, CUB domain"/>
    <property type="match status" value="2"/>
</dbReference>
<keyword evidence="1" id="KW-0677">Repeat</keyword>
<dbReference type="InterPro" id="IPR000859">
    <property type="entry name" value="CUB_dom"/>
</dbReference>
<keyword evidence="2" id="KW-1015">Disulfide bond</keyword>
<dbReference type="SUPFAM" id="SSF49854">
    <property type="entry name" value="Spermadhesin, CUB domain"/>
    <property type="match status" value="2"/>
</dbReference>
<dbReference type="EMBL" id="LR783350">
    <property type="protein sequence ID" value="CAB3225867.1"/>
    <property type="molecule type" value="mRNA"/>
</dbReference>
<name>A0A6F9D746_9ASCI</name>
<evidence type="ECO:0000256" key="3">
    <source>
        <dbReference type="PROSITE-ProRule" id="PRU00059"/>
    </source>
</evidence>
<proteinExistence type="evidence at transcript level"/>
<feature type="domain" description="CUB" evidence="4">
    <location>
        <begin position="1"/>
        <end position="68"/>
    </location>
</feature>
<dbReference type="PROSITE" id="PS01180">
    <property type="entry name" value="CUB"/>
    <property type="match status" value="2"/>
</dbReference>
<evidence type="ECO:0000256" key="2">
    <source>
        <dbReference type="ARBA" id="ARBA00023157"/>
    </source>
</evidence>
<gene>
    <name evidence="5" type="primary">Bmp1-002</name>
</gene>
<protein>
    <submittedName>
        <fullName evidence="5">Tolloid protein</fullName>
    </submittedName>
</protein>
<dbReference type="SMART" id="SM00042">
    <property type="entry name" value="CUB"/>
    <property type="match status" value="2"/>
</dbReference>
<dbReference type="FunFam" id="2.60.120.290:FF:000013">
    <property type="entry name" value="Membrane frizzled-related protein"/>
    <property type="match status" value="1"/>
</dbReference>
<evidence type="ECO:0000256" key="1">
    <source>
        <dbReference type="ARBA" id="ARBA00022737"/>
    </source>
</evidence>